<gene>
    <name evidence="1" type="ORF">M9458_054342</name>
</gene>
<proteinExistence type="predicted"/>
<dbReference type="AlphaFoldDB" id="A0ABD0ML13"/>
<accession>A0ABD0ML13</accession>
<comment type="caution">
    <text evidence="1">The sequence shown here is derived from an EMBL/GenBank/DDBJ whole genome shotgun (WGS) entry which is preliminary data.</text>
</comment>
<protein>
    <submittedName>
        <fullName evidence="1">Uncharacterized protein</fullName>
    </submittedName>
</protein>
<sequence length="76" mass="8447">MSDTSEKTVLPAKEAICADPGEQEVDDAEQVIPPQQADIAEHVEVAAQVQQPQMGTDNTQFPDIRRSQRVRMLTEK</sequence>
<evidence type="ECO:0000313" key="2">
    <source>
        <dbReference type="Proteomes" id="UP001529510"/>
    </source>
</evidence>
<keyword evidence="2" id="KW-1185">Reference proteome</keyword>
<organism evidence="1 2">
    <name type="scientific">Cirrhinus mrigala</name>
    <name type="common">Mrigala</name>
    <dbReference type="NCBI Taxonomy" id="683832"/>
    <lineage>
        <taxon>Eukaryota</taxon>
        <taxon>Metazoa</taxon>
        <taxon>Chordata</taxon>
        <taxon>Craniata</taxon>
        <taxon>Vertebrata</taxon>
        <taxon>Euteleostomi</taxon>
        <taxon>Actinopterygii</taxon>
        <taxon>Neopterygii</taxon>
        <taxon>Teleostei</taxon>
        <taxon>Ostariophysi</taxon>
        <taxon>Cypriniformes</taxon>
        <taxon>Cyprinidae</taxon>
        <taxon>Labeoninae</taxon>
        <taxon>Labeonini</taxon>
        <taxon>Cirrhinus</taxon>
    </lineage>
</organism>
<evidence type="ECO:0000313" key="1">
    <source>
        <dbReference type="EMBL" id="KAL0150340.1"/>
    </source>
</evidence>
<name>A0ABD0ML13_CIRMR</name>
<feature type="non-terminal residue" evidence="1">
    <location>
        <position position="76"/>
    </location>
</feature>
<dbReference type="Proteomes" id="UP001529510">
    <property type="component" value="Unassembled WGS sequence"/>
</dbReference>
<reference evidence="1 2" key="1">
    <citation type="submission" date="2024-05" db="EMBL/GenBank/DDBJ databases">
        <title>Genome sequencing and assembly of Indian major carp, Cirrhinus mrigala (Hamilton, 1822).</title>
        <authorList>
            <person name="Mohindra V."/>
            <person name="Chowdhury L.M."/>
            <person name="Lal K."/>
            <person name="Jena J.K."/>
        </authorList>
    </citation>
    <scope>NUCLEOTIDE SEQUENCE [LARGE SCALE GENOMIC DNA]</scope>
    <source>
        <strain evidence="1">CM1030</strain>
        <tissue evidence="1">Blood</tissue>
    </source>
</reference>
<dbReference type="EMBL" id="JAMKFB020000300">
    <property type="protein sequence ID" value="KAL0150340.1"/>
    <property type="molecule type" value="Genomic_DNA"/>
</dbReference>